<dbReference type="Gene3D" id="3.20.20.140">
    <property type="entry name" value="Metal-dependent hydrolases"/>
    <property type="match status" value="1"/>
</dbReference>
<dbReference type="Gene3D" id="1.10.150.650">
    <property type="match status" value="1"/>
</dbReference>
<dbReference type="EMBL" id="CM017322">
    <property type="protein sequence ID" value="KAE8009166.1"/>
    <property type="molecule type" value="Genomic_DNA"/>
</dbReference>
<dbReference type="SUPFAM" id="SSF89550">
    <property type="entry name" value="PHP domain-like"/>
    <property type="match status" value="1"/>
</dbReference>
<reference evidence="1 2" key="1">
    <citation type="submission" date="2019-06" db="EMBL/GenBank/DDBJ databases">
        <title>A chromosomal-level reference genome of Carpinus fangiana (Coryloideae, Betulaceae).</title>
        <authorList>
            <person name="Yang X."/>
            <person name="Wang Z."/>
            <person name="Zhang L."/>
            <person name="Hao G."/>
            <person name="Liu J."/>
            <person name="Yang Y."/>
        </authorList>
    </citation>
    <scope>NUCLEOTIDE SEQUENCE [LARGE SCALE GENOMIC DNA]</scope>
    <source>
        <strain evidence="1">Cfa_2016G</strain>
        <tissue evidence="1">Leaf</tissue>
    </source>
</reference>
<protein>
    <submittedName>
        <fullName evidence="1">Uncharacterized protein</fullName>
    </submittedName>
</protein>
<evidence type="ECO:0000313" key="1">
    <source>
        <dbReference type="EMBL" id="KAE8009166.1"/>
    </source>
</evidence>
<dbReference type="GO" id="GO:0004534">
    <property type="term" value="F:5'-3' RNA exonuclease activity"/>
    <property type="evidence" value="ECO:0007669"/>
    <property type="project" value="TreeGrafter"/>
</dbReference>
<proteinExistence type="predicted"/>
<organism evidence="1 2">
    <name type="scientific">Carpinus fangiana</name>
    <dbReference type="NCBI Taxonomy" id="176857"/>
    <lineage>
        <taxon>Eukaryota</taxon>
        <taxon>Viridiplantae</taxon>
        <taxon>Streptophyta</taxon>
        <taxon>Embryophyta</taxon>
        <taxon>Tracheophyta</taxon>
        <taxon>Spermatophyta</taxon>
        <taxon>Magnoliopsida</taxon>
        <taxon>eudicotyledons</taxon>
        <taxon>Gunneridae</taxon>
        <taxon>Pentapetalae</taxon>
        <taxon>rosids</taxon>
        <taxon>fabids</taxon>
        <taxon>Fagales</taxon>
        <taxon>Betulaceae</taxon>
        <taxon>Carpinus</taxon>
    </lineage>
</organism>
<dbReference type="PANTHER" id="PTHR42924:SF3">
    <property type="entry name" value="POLYMERASE_HISTIDINOL PHOSPHATASE N-TERMINAL DOMAIN-CONTAINING PROTEIN"/>
    <property type="match status" value="1"/>
</dbReference>
<dbReference type="Proteomes" id="UP000327013">
    <property type="component" value="Chromosome 2"/>
</dbReference>
<dbReference type="InterPro" id="IPR052018">
    <property type="entry name" value="PHP_domain"/>
</dbReference>
<gene>
    <name evidence="1" type="ORF">FH972_005618</name>
</gene>
<name>A0A5N6QQS5_9ROSI</name>
<accession>A0A5N6QQS5</accession>
<evidence type="ECO:0000313" key="2">
    <source>
        <dbReference type="Proteomes" id="UP000327013"/>
    </source>
</evidence>
<dbReference type="GO" id="GO:0035312">
    <property type="term" value="F:5'-3' DNA exonuclease activity"/>
    <property type="evidence" value="ECO:0007669"/>
    <property type="project" value="TreeGrafter"/>
</dbReference>
<dbReference type="PANTHER" id="PTHR42924">
    <property type="entry name" value="EXONUCLEASE"/>
    <property type="match status" value="1"/>
</dbReference>
<keyword evidence="2" id="KW-1185">Reference proteome</keyword>
<sequence length="263" mass="28777">MIWHQDNSSGESGLEEPVHIFAYYSSCGPTRSEELEKLLANIRDGSVLRAKNMVSKLNKLKLPLKWEHVAKIAGMGVAPGRLHVARAMVEAGVLGSEPLAEEAIQLISNTGGVAVLAHPWALKNPVAIIRRLKEAGLHGMEVYRSDGKLVAYSDLADGYGLLKLGGSDYHGRARPIWCRAIRDILESYAEEPSDSNLAKITRFGRTRILKGGSPMSSKDLIDRCLSLWLTNEVGQNAEFKAIRLKLSNISINQGGLQVPIESK</sequence>
<dbReference type="InterPro" id="IPR016195">
    <property type="entry name" value="Pol/histidinol_Pase-like"/>
</dbReference>
<dbReference type="OrthoDB" id="16564at2759"/>
<dbReference type="AlphaFoldDB" id="A0A5N6QQS5"/>